<dbReference type="InterPro" id="IPR039426">
    <property type="entry name" value="TonB-dep_rcpt-like"/>
</dbReference>
<dbReference type="InterPro" id="IPR009057">
    <property type="entry name" value="Homeodomain-like_sf"/>
</dbReference>
<evidence type="ECO:0000256" key="13">
    <source>
        <dbReference type="SAM" id="MobiDB-lite"/>
    </source>
</evidence>
<sequence>MAGRPREFDRDQALRKAMLLFWQHGYEGTSMSALVEALGIASARIYAAFGSKEQLFREAVALYEDGEGGFAPRALEQASLRDAIGSMLRDAVLTYTRRGRPHGCLVVSSASSVSPDGEGVRDWLASHRRQRTAAIIARLQQAQAAGELAADLSVQALGDHFATVLHGISVQARDGISRERLLAMVEVALAPLPRCWLTVPKPLVSPGSGAAQRNCNNLEDNGRLRSFSPICRPVSAGRTDASSELSMPSHSDSRRSSGMSSSLVSFRRHPLALACAGLAVAASFGAAAQDSAPTPTGLDTITVTAEHREQNLQEVPVSVGVVQGERMRDFTAGGDDTLLALSGRVPSLYAETTTGRIFPRFYIRGLGNIDFYLGASQPVSIIQDDVVLEHVVLKSNPVYDVDQVEVLRGPQGSLFGRNTTAGIVKFDTLKPTQDYSGRVSASYASYNSVSIDGGFGGPINDIASFRVSALYQHRDDYVDNTYTGPSADGTVSPKKNAMGGFDDRNVRAQLLLTPSDQFSILASAHARDYEGTSTLFLRNALTKGSNKTDVPRDQVAYDEADNNPQAYKTYGGSVKARYDFGAIDFTSITAYETTSGYSRGDTDGGAAVNFPVNGVPNGYGQSMGQIRDLDQWTQEFRLASHDDSALQWQAGAFYFNGSDTTDFYQRAWFLKGAARNPNNWVRLRNKNTSWAGFGQLSYAFTDKFTVTAGLRQTRDEKHTRLLKTADTAAGAVTYKGRTDVKMTDTTPSWDLSAMYQITPDVSVYAKVARGFRGPTIQGRSAVFNADFTTADSETILSWEAGVKSSLWDNRLRLNATAFTYTVNDIQLNGNDSDGNGVLFNADKAKAYGFEADMELRPIPNLTLSAGLSLLHSEIKDKRVYAQVCALNGKVVCTVDDPTIKVGANTFAQIDGNPLPNAPKYNINLAARYDFPLSDAGTMFVSTDWNKQGYTSFVLYDSQEFNSKGDFEGGLKIGYSGNYGAYEVSLFARNITNEKNLKGVIENYMAAVYNEPRTVGVSLNMNW</sequence>
<name>A0AA38XXC0_9EURO</name>
<keyword evidence="11" id="KW-0804">Transcription</keyword>
<keyword evidence="10" id="KW-0472">Membrane</keyword>
<dbReference type="Pfam" id="PF00440">
    <property type="entry name" value="TetR_N"/>
    <property type="match status" value="1"/>
</dbReference>
<dbReference type="Pfam" id="PF00593">
    <property type="entry name" value="TonB_dep_Rec_b-barrel"/>
    <property type="match status" value="1"/>
</dbReference>
<dbReference type="GO" id="GO:0006826">
    <property type="term" value="P:iron ion transport"/>
    <property type="evidence" value="ECO:0007669"/>
    <property type="project" value="UniProtKB-KW"/>
</dbReference>
<dbReference type="Gene3D" id="1.10.357.10">
    <property type="entry name" value="Tetracycline Repressor, domain 2"/>
    <property type="match status" value="1"/>
</dbReference>
<dbReference type="InterPro" id="IPR036271">
    <property type="entry name" value="Tet_transcr_reg_TetR-rel_C_sf"/>
</dbReference>
<evidence type="ECO:0000256" key="8">
    <source>
        <dbReference type="ARBA" id="ARBA00023077"/>
    </source>
</evidence>
<dbReference type="InterPro" id="IPR011075">
    <property type="entry name" value="TetR_C"/>
</dbReference>
<evidence type="ECO:0000256" key="9">
    <source>
        <dbReference type="ARBA" id="ARBA00023125"/>
    </source>
</evidence>
<dbReference type="PANTHER" id="PTHR32552">
    <property type="entry name" value="FERRICHROME IRON RECEPTOR-RELATED"/>
    <property type="match status" value="1"/>
</dbReference>
<keyword evidence="6" id="KW-0805">Transcription regulation</keyword>
<feature type="domain" description="HTH tetR-type" evidence="14">
    <location>
        <begin position="7"/>
        <end position="67"/>
    </location>
</feature>
<reference evidence="15" key="1">
    <citation type="submission" date="2022-10" db="EMBL/GenBank/DDBJ databases">
        <title>Culturing micro-colonial fungi from biological soil crusts in the Mojave desert and describing Neophaeococcomyces mojavensis, and introducing the new genera and species Taxawa tesnikishii.</title>
        <authorList>
            <person name="Kurbessoian T."/>
            <person name="Stajich J.E."/>
        </authorList>
    </citation>
    <scope>NUCLEOTIDE SEQUENCE</scope>
    <source>
        <strain evidence="15">TK_35</strain>
    </source>
</reference>
<evidence type="ECO:0000256" key="7">
    <source>
        <dbReference type="ARBA" id="ARBA00023065"/>
    </source>
</evidence>
<evidence type="ECO:0000256" key="11">
    <source>
        <dbReference type="ARBA" id="ARBA00023163"/>
    </source>
</evidence>
<organism evidence="15">
    <name type="scientific">Knufia peltigerae</name>
    <dbReference type="NCBI Taxonomy" id="1002370"/>
    <lineage>
        <taxon>Eukaryota</taxon>
        <taxon>Fungi</taxon>
        <taxon>Dikarya</taxon>
        <taxon>Ascomycota</taxon>
        <taxon>Pezizomycotina</taxon>
        <taxon>Eurotiomycetes</taxon>
        <taxon>Chaetothyriomycetidae</taxon>
        <taxon>Chaetothyriales</taxon>
        <taxon>Trichomeriaceae</taxon>
        <taxon>Knufia</taxon>
    </lineage>
</organism>
<evidence type="ECO:0000256" key="3">
    <source>
        <dbReference type="ARBA" id="ARBA00022496"/>
    </source>
</evidence>
<dbReference type="SUPFAM" id="SSF56935">
    <property type="entry name" value="Porins"/>
    <property type="match status" value="1"/>
</dbReference>
<dbReference type="Pfam" id="PF07715">
    <property type="entry name" value="Plug"/>
    <property type="match status" value="1"/>
</dbReference>
<dbReference type="Gene3D" id="2.40.170.20">
    <property type="entry name" value="TonB-dependent receptor, beta-barrel domain"/>
    <property type="match status" value="1"/>
</dbReference>
<dbReference type="InterPro" id="IPR012910">
    <property type="entry name" value="Plug_dom"/>
</dbReference>
<evidence type="ECO:0000256" key="5">
    <source>
        <dbReference type="ARBA" id="ARBA00023004"/>
    </source>
</evidence>
<dbReference type="PROSITE" id="PS50977">
    <property type="entry name" value="HTH_TETR_2"/>
    <property type="match status" value="1"/>
</dbReference>
<dbReference type="PROSITE" id="PS52016">
    <property type="entry name" value="TONB_DEPENDENT_REC_3"/>
    <property type="match status" value="1"/>
</dbReference>
<evidence type="ECO:0000256" key="6">
    <source>
        <dbReference type="ARBA" id="ARBA00023015"/>
    </source>
</evidence>
<evidence type="ECO:0000256" key="12">
    <source>
        <dbReference type="ARBA" id="ARBA00023237"/>
    </source>
</evidence>
<dbReference type="AlphaFoldDB" id="A0AA38XXC0"/>
<dbReference type="InterPro" id="IPR000531">
    <property type="entry name" value="Beta-barrel_TonB"/>
</dbReference>
<evidence type="ECO:0000313" key="15">
    <source>
        <dbReference type="EMBL" id="KAJ9625309.1"/>
    </source>
</evidence>
<keyword evidence="12" id="KW-0998">Cell outer membrane</keyword>
<dbReference type="GO" id="GO:0003677">
    <property type="term" value="F:DNA binding"/>
    <property type="evidence" value="ECO:0007669"/>
    <property type="project" value="UniProtKB-KW"/>
</dbReference>
<accession>A0AA38XXC0</accession>
<proteinExistence type="predicted"/>
<dbReference type="SUPFAM" id="SSF48498">
    <property type="entry name" value="Tetracyclin repressor-like, C-terminal domain"/>
    <property type="match status" value="1"/>
</dbReference>
<keyword evidence="7" id="KW-0406">Ion transport</keyword>
<evidence type="ECO:0000256" key="2">
    <source>
        <dbReference type="ARBA" id="ARBA00022448"/>
    </source>
</evidence>
<comment type="subcellular location">
    <subcellularLocation>
        <location evidence="1">Cell outer membrane</location>
        <topology evidence="1">Multi-pass membrane protein</topology>
    </subcellularLocation>
</comment>
<dbReference type="InterPro" id="IPR036942">
    <property type="entry name" value="Beta-barrel_TonB_sf"/>
</dbReference>
<dbReference type="InterPro" id="IPR023772">
    <property type="entry name" value="DNA-bd_HTH_TetR-type_CS"/>
</dbReference>
<dbReference type="Pfam" id="PF16925">
    <property type="entry name" value="TetR_C_13"/>
    <property type="match status" value="1"/>
</dbReference>
<dbReference type="EMBL" id="JAPDRN010000089">
    <property type="protein sequence ID" value="KAJ9625309.1"/>
    <property type="molecule type" value="Genomic_DNA"/>
</dbReference>
<keyword evidence="3" id="KW-0410">Iron transport</keyword>
<dbReference type="PROSITE" id="PS01081">
    <property type="entry name" value="HTH_TETR_1"/>
    <property type="match status" value="1"/>
</dbReference>
<protein>
    <recommendedName>
        <fullName evidence="14">HTH tetR-type domain-containing protein</fullName>
    </recommendedName>
</protein>
<evidence type="ECO:0000256" key="10">
    <source>
        <dbReference type="ARBA" id="ARBA00023136"/>
    </source>
</evidence>
<dbReference type="Gene3D" id="1.10.10.60">
    <property type="entry name" value="Homeodomain-like"/>
    <property type="match status" value="1"/>
</dbReference>
<evidence type="ECO:0000256" key="1">
    <source>
        <dbReference type="ARBA" id="ARBA00004571"/>
    </source>
</evidence>
<dbReference type="InterPro" id="IPR001647">
    <property type="entry name" value="HTH_TetR"/>
</dbReference>
<dbReference type="SUPFAM" id="SSF46689">
    <property type="entry name" value="Homeodomain-like"/>
    <property type="match status" value="1"/>
</dbReference>
<dbReference type="CDD" id="cd01347">
    <property type="entry name" value="ligand_gated_channel"/>
    <property type="match status" value="1"/>
</dbReference>
<keyword evidence="9" id="KW-0238">DNA-binding</keyword>
<feature type="compositionally biased region" description="Low complexity" evidence="13">
    <location>
        <begin position="246"/>
        <end position="259"/>
    </location>
</feature>
<keyword evidence="5" id="KW-0408">Iron</keyword>
<keyword evidence="8" id="KW-0798">TonB box</keyword>
<dbReference type="PANTHER" id="PTHR32552:SF81">
    <property type="entry name" value="TONB-DEPENDENT OUTER MEMBRANE RECEPTOR"/>
    <property type="match status" value="1"/>
</dbReference>
<gene>
    <name evidence="15" type="ORF">H2204_010555</name>
</gene>
<keyword evidence="2" id="KW-0813">Transport</keyword>
<feature type="region of interest" description="Disordered" evidence="13">
    <location>
        <begin position="235"/>
        <end position="259"/>
    </location>
</feature>
<comment type="caution">
    <text evidence="15">The sequence shown here is derived from an EMBL/GenBank/DDBJ whole genome shotgun (WGS) entry which is preliminary data.</text>
</comment>
<keyword evidence="4" id="KW-0812">Transmembrane</keyword>
<evidence type="ECO:0000259" key="14">
    <source>
        <dbReference type="PROSITE" id="PS50977"/>
    </source>
</evidence>
<evidence type="ECO:0000256" key="4">
    <source>
        <dbReference type="ARBA" id="ARBA00022692"/>
    </source>
</evidence>